<comment type="function">
    <text evidence="1">Plays an important role in the elongation step of protein synthesis.</text>
</comment>
<dbReference type="GeneTree" id="ENSGT01140000286467"/>
<protein>
    <submittedName>
        <fullName evidence="5">Uncharacterized protein</fullName>
    </submittedName>
</protein>
<dbReference type="Proteomes" id="UP000694407">
    <property type="component" value="Unplaced"/>
</dbReference>
<sequence>MAYISEFTCIYSALVLQDDEVIVTERINALIKKNLRTLMILWALVFLIKPLL</sequence>
<keyword evidence="3" id="KW-0689">Ribosomal protein</keyword>
<keyword evidence="4" id="KW-0687">Ribonucleoprotein</keyword>
<evidence type="ECO:0000256" key="2">
    <source>
        <dbReference type="ARBA" id="ARBA00005436"/>
    </source>
</evidence>
<dbReference type="AlphaFoldDB" id="A0A8C5Z0W6"/>
<accession>A0A8C5Z0W6</accession>
<comment type="similarity">
    <text evidence="2">Belongs to the eukaryotic ribosomal protein P1/P2 family.</text>
</comment>
<reference evidence="5" key="2">
    <citation type="submission" date="2025-09" db="UniProtKB">
        <authorList>
            <consortium name="Ensembl"/>
        </authorList>
    </citation>
    <scope>IDENTIFICATION</scope>
</reference>
<dbReference type="GO" id="GO:1990904">
    <property type="term" value="C:ribonucleoprotein complex"/>
    <property type="evidence" value="ECO:0007669"/>
    <property type="project" value="UniProtKB-KW"/>
</dbReference>
<evidence type="ECO:0000313" key="5">
    <source>
        <dbReference type="Ensembl" id="ENSMMMP00000005996.1"/>
    </source>
</evidence>
<keyword evidence="6" id="KW-1185">Reference proteome</keyword>
<dbReference type="Gene3D" id="1.10.10.1410">
    <property type="match status" value="1"/>
</dbReference>
<reference evidence="5" key="1">
    <citation type="submission" date="2025-08" db="UniProtKB">
        <authorList>
            <consortium name="Ensembl"/>
        </authorList>
    </citation>
    <scope>IDENTIFICATION</scope>
</reference>
<dbReference type="InterPro" id="IPR038716">
    <property type="entry name" value="P1/P2_N_sf"/>
</dbReference>
<dbReference type="GO" id="GO:0005840">
    <property type="term" value="C:ribosome"/>
    <property type="evidence" value="ECO:0007669"/>
    <property type="project" value="UniProtKB-KW"/>
</dbReference>
<evidence type="ECO:0000313" key="6">
    <source>
        <dbReference type="Proteomes" id="UP000694407"/>
    </source>
</evidence>
<evidence type="ECO:0000256" key="3">
    <source>
        <dbReference type="ARBA" id="ARBA00022980"/>
    </source>
</evidence>
<evidence type="ECO:0000256" key="1">
    <source>
        <dbReference type="ARBA" id="ARBA00003362"/>
    </source>
</evidence>
<proteinExistence type="inferred from homology"/>
<evidence type="ECO:0000256" key="4">
    <source>
        <dbReference type="ARBA" id="ARBA00023274"/>
    </source>
</evidence>
<name>A0A8C5Z0W6_MARMA</name>
<organism evidence="5 6">
    <name type="scientific">Marmota marmota marmota</name>
    <name type="common">Alpine marmot</name>
    <dbReference type="NCBI Taxonomy" id="9994"/>
    <lineage>
        <taxon>Eukaryota</taxon>
        <taxon>Metazoa</taxon>
        <taxon>Chordata</taxon>
        <taxon>Craniata</taxon>
        <taxon>Vertebrata</taxon>
        <taxon>Euteleostomi</taxon>
        <taxon>Mammalia</taxon>
        <taxon>Eutheria</taxon>
        <taxon>Euarchontoglires</taxon>
        <taxon>Glires</taxon>
        <taxon>Rodentia</taxon>
        <taxon>Sciuromorpha</taxon>
        <taxon>Sciuridae</taxon>
        <taxon>Xerinae</taxon>
        <taxon>Marmotini</taxon>
        <taxon>Marmota</taxon>
    </lineage>
</organism>
<dbReference type="Ensembl" id="ENSMMMT00000006812.1">
    <property type="protein sequence ID" value="ENSMMMP00000005996.1"/>
    <property type="gene ID" value="ENSMMMG00000005390.1"/>
</dbReference>